<dbReference type="STRING" id="1267021.FPB0191_01559"/>
<dbReference type="KEGG" id="fpp:FPB0191_01559"/>
<name>A0A0A7S1I0_FRIPE</name>
<dbReference type="AlphaFoldDB" id="A0A0A7S1I0"/>
<keyword evidence="1" id="KW-0812">Transmembrane</keyword>
<evidence type="ECO:0000313" key="2">
    <source>
        <dbReference type="EMBL" id="AJA45375.1"/>
    </source>
</evidence>
<evidence type="ECO:0000313" key="3">
    <source>
        <dbReference type="Proteomes" id="UP000030901"/>
    </source>
</evidence>
<dbReference type="RefSeq" id="WP_039105126.1">
    <property type="nucleotide sequence ID" value="NZ_CAMKYH010000003.1"/>
</dbReference>
<dbReference type="HOGENOM" id="CLU_140267_0_0_6"/>
<dbReference type="InterPro" id="IPR019652">
    <property type="entry name" value="DUF2509"/>
</dbReference>
<accession>A0A0A7S1I0</accession>
<keyword evidence="3" id="KW-1185">Reference proteome</keyword>
<dbReference type="Proteomes" id="UP000030901">
    <property type="component" value="Chromosome"/>
</dbReference>
<reference evidence="2 3" key="1">
    <citation type="journal article" date="2014" name="Appl. Environ. Microbiol.">
        <title>Gut symbionts from distinct hosts exhibit genotoxic activity via divergent colibactin biosynthetic pathways.</title>
        <authorList>
            <person name="Engel P."/>
            <person name="Vizcaino M.I."/>
            <person name="Crawford J.M."/>
        </authorList>
    </citation>
    <scope>NUCLEOTIDE SEQUENCE [LARGE SCALE GENOMIC DNA]</scope>
    <source>
        <strain evidence="2 3">PEB0191</strain>
    </source>
</reference>
<evidence type="ECO:0000256" key="1">
    <source>
        <dbReference type="SAM" id="Phobius"/>
    </source>
</evidence>
<dbReference type="EMBL" id="CP009056">
    <property type="protein sequence ID" value="AJA45375.1"/>
    <property type="molecule type" value="Genomic_DNA"/>
</dbReference>
<dbReference type="Pfam" id="PF10713">
    <property type="entry name" value="DUF2509"/>
    <property type="match status" value="1"/>
</dbReference>
<gene>
    <name evidence="2" type="ORF">FPB0191_01559</name>
</gene>
<dbReference type="OrthoDB" id="7059963at2"/>
<proteinExistence type="predicted"/>
<keyword evidence="1" id="KW-0472">Membrane</keyword>
<evidence type="ECO:0008006" key="4">
    <source>
        <dbReference type="Google" id="ProtNLM"/>
    </source>
</evidence>
<feature type="transmembrane region" description="Helical" evidence="1">
    <location>
        <begin position="27"/>
        <end position="45"/>
    </location>
</feature>
<keyword evidence="1" id="KW-1133">Transmembrane helix</keyword>
<sequence length="159" mass="18704">MLKQKIYKSEVLNNKEMLFKLHQGERGFSTLLMVLIILALGMVIIKTYSYISSSWQKDYIQYQQYYYHFNQAQSSIEWATLQNWSPPTELWQCQTLASYQLSACIKLANLVAENYVIIKGESSQFKLYHLATYNNAKLKLTLGHWLDYCPNNRSQYCES</sequence>
<organism evidence="2 3">
    <name type="scientific">Frischella perrara</name>
    <dbReference type="NCBI Taxonomy" id="1267021"/>
    <lineage>
        <taxon>Bacteria</taxon>
        <taxon>Pseudomonadati</taxon>
        <taxon>Pseudomonadota</taxon>
        <taxon>Gammaproteobacteria</taxon>
        <taxon>Orbales</taxon>
        <taxon>Orbaceae</taxon>
        <taxon>Frischella</taxon>
    </lineage>
</organism>
<protein>
    <recommendedName>
        <fullName evidence="4">DUF2509 domain-containing protein</fullName>
    </recommendedName>
</protein>